<organism evidence="1">
    <name type="scientific">marine sediment metagenome</name>
    <dbReference type="NCBI Taxonomy" id="412755"/>
    <lineage>
        <taxon>unclassified sequences</taxon>
        <taxon>metagenomes</taxon>
        <taxon>ecological metagenomes</taxon>
    </lineage>
</organism>
<accession>X1ASP3</accession>
<evidence type="ECO:0000313" key="1">
    <source>
        <dbReference type="EMBL" id="GAG85889.1"/>
    </source>
</evidence>
<protein>
    <recommendedName>
        <fullName evidence="2">GIY-YIG domain-containing protein</fullName>
    </recommendedName>
</protein>
<dbReference type="EMBL" id="BART01012831">
    <property type="protein sequence ID" value="GAG85889.1"/>
    <property type="molecule type" value="Genomic_DNA"/>
</dbReference>
<dbReference type="AlphaFoldDB" id="X1ASP3"/>
<comment type="caution">
    <text evidence="1">The sequence shown here is derived from an EMBL/GenBank/DDBJ whole genome shotgun (WGS) entry which is preliminary data.</text>
</comment>
<evidence type="ECO:0008006" key="2">
    <source>
        <dbReference type="Google" id="ProtNLM"/>
    </source>
</evidence>
<proteinExistence type="predicted"/>
<dbReference type="CDD" id="cd00719">
    <property type="entry name" value="GIY-YIG_SF"/>
    <property type="match status" value="1"/>
</dbReference>
<sequence>MNEMYGAKTYVLGTPPDQLEDVKNEVLSIEPEEFELQQPIPTIYILWDGDEPVYVGKTIRAPIIRVYAHLSDKKFDAFSSLEVDEDILDDLEMYMITTMKPRYNKQSLYTQLLIPLPMGENIK</sequence>
<name>X1ASP3_9ZZZZ</name>
<gene>
    <name evidence="1" type="ORF">S01H4_26559</name>
</gene>
<reference evidence="1" key="1">
    <citation type="journal article" date="2014" name="Front. Microbiol.">
        <title>High frequency of phylogenetically diverse reductive dehalogenase-homologous genes in deep subseafloor sedimentary metagenomes.</title>
        <authorList>
            <person name="Kawai M."/>
            <person name="Futagami T."/>
            <person name="Toyoda A."/>
            <person name="Takaki Y."/>
            <person name="Nishi S."/>
            <person name="Hori S."/>
            <person name="Arai W."/>
            <person name="Tsubouchi T."/>
            <person name="Morono Y."/>
            <person name="Uchiyama I."/>
            <person name="Ito T."/>
            <person name="Fujiyama A."/>
            <person name="Inagaki F."/>
            <person name="Takami H."/>
        </authorList>
    </citation>
    <scope>NUCLEOTIDE SEQUENCE</scope>
    <source>
        <strain evidence="1">Expedition CK06-06</strain>
    </source>
</reference>